<evidence type="ECO:0000313" key="3">
    <source>
        <dbReference type="Proteomes" id="UP001428817"/>
    </source>
</evidence>
<evidence type="ECO:0000313" key="2">
    <source>
        <dbReference type="EMBL" id="GAA5160727.1"/>
    </source>
</evidence>
<dbReference type="Proteomes" id="UP001428817">
    <property type="component" value="Unassembled WGS sequence"/>
</dbReference>
<comment type="caution">
    <text evidence="2">The sequence shown here is derived from an EMBL/GenBank/DDBJ whole genome shotgun (WGS) entry which is preliminary data.</text>
</comment>
<dbReference type="InterPro" id="IPR056094">
    <property type="entry name" value="DUF7677"/>
</dbReference>
<feature type="domain" description="DUF7677" evidence="1">
    <location>
        <begin position="2"/>
        <end position="53"/>
    </location>
</feature>
<dbReference type="Pfam" id="PF24725">
    <property type="entry name" value="DUF7677"/>
    <property type="match status" value="1"/>
</dbReference>
<evidence type="ECO:0000259" key="1">
    <source>
        <dbReference type="Pfam" id="PF24725"/>
    </source>
</evidence>
<gene>
    <name evidence="2" type="ORF">GCM10023321_43880</name>
</gene>
<reference evidence="3" key="1">
    <citation type="journal article" date="2019" name="Int. J. Syst. Evol. Microbiol.">
        <title>The Global Catalogue of Microorganisms (GCM) 10K type strain sequencing project: providing services to taxonomists for standard genome sequencing and annotation.</title>
        <authorList>
            <consortium name="The Broad Institute Genomics Platform"/>
            <consortium name="The Broad Institute Genome Sequencing Center for Infectious Disease"/>
            <person name="Wu L."/>
            <person name="Ma J."/>
        </authorList>
    </citation>
    <scope>NUCLEOTIDE SEQUENCE [LARGE SCALE GENOMIC DNA]</scope>
    <source>
        <strain evidence="3">JCM 18303</strain>
    </source>
</reference>
<accession>A0ABP9QFM9</accession>
<organism evidence="2 3">
    <name type="scientific">Pseudonocardia eucalypti</name>
    <dbReference type="NCBI Taxonomy" id="648755"/>
    <lineage>
        <taxon>Bacteria</taxon>
        <taxon>Bacillati</taxon>
        <taxon>Actinomycetota</taxon>
        <taxon>Actinomycetes</taxon>
        <taxon>Pseudonocardiales</taxon>
        <taxon>Pseudonocardiaceae</taxon>
        <taxon>Pseudonocardia</taxon>
    </lineage>
</organism>
<name>A0ABP9QFM9_9PSEU</name>
<sequence length="97" mass="10276">MRLSESARGAVRDFAFAVADGALYVDQYGDLGDYRPALMEYGSALEMVFAIFVGRAPGAAYQPCACNRLSSGNSVPESSRGNWASWPTVSVSCSPTA</sequence>
<dbReference type="EMBL" id="BAABJP010000021">
    <property type="protein sequence ID" value="GAA5160727.1"/>
    <property type="molecule type" value="Genomic_DNA"/>
</dbReference>
<keyword evidence="3" id="KW-1185">Reference proteome</keyword>
<proteinExistence type="predicted"/>
<protein>
    <recommendedName>
        <fullName evidence="1">DUF7677 domain-containing protein</fullName>
    </recommendedName>
</protein>